<feature type="domain" description="Histidine-specific methyltransferase SAM-dependent" evidence="3">
    <location>
        <begin position="29"/>
        <end position="328"/>
    </location>
</feature>
<evidence type="ECO:0000313" key="4">
    <source>
        <dbReference type="EMBL" id="ODR99869.1"/>
    </source>
</evidence>
<dbReference type="AlphaFoldDB" id="A0A1E3W2A1"/>
<dbReference type="PANTHER" id="PTHR43397">
    <property type="entry name" value="ERGOTHIONEINE BIOSYNTHESIS PROTEIN 1"/>
    <property type="match status" value="1"/>
</dbReference>
<dbReference type="InterPro" id="IPR019257">
    <property type="entry name" value="MeTrfase_dom"/>
</dbReference>
<dbReference type="PANTHER" id="PTHR43397:SF1">
    <property type="entry name" value="ERGOTHIONEINE BIOSYNTHESIS PROTEIN 1"/>
    <property type="match status" value="1"/>
</dbReference>
<dbReference type="GO" id="GO:0032259">
    <property type="term" value="P:methylation"/>
    <property type="evidence" value="ECO:0007669"/>
    <property type="project" value="UniProtKB-KW"/>
</dbReference>
<evidence type="ECO:0000313" key="5">
    <source>
        <dbReference type="Proteomes" id="UP000094501"/>
    </source>
</evidence>
<dbReference type="STRING" id="1774968.AUC68_01675"/>
<accession>A0A1E3W2A1</accession>
<dbReference type="OrthoDB" id="5289726at2"/>
<keyword evidence="1" id="KW-0489">Methyltransferase</keyword>
<protein>
    <recommendedName>
        <fullName evidence="3">Histidine-specific methyltransferase SAM-dependent domain-containing protein</fullName>
    </recommendedName>
</protein>
<dbReference type="PIRSF" id="PIRSF018005">
    <property type="entry name" value="UCP018005"/>
    <property type="match status" value="1"/>
</dbReference>
<name>A0A1E3W2A1_9HYPH</name>
<sequence>MARSSFIRQASAEIASDARVAEPAGSAEFAEAVLAGLAATPRSIPSRFLYDETGSALFEEITRLDEYYPTRTEIALLRAHGDEIARCVAEVDTLVEFGSGSSRKTRLLIEALDGLETYVPIDVSETFLAEAAEGLEADFDGLTVTPVVGDFTEPRDLEGVRADRPLGFFSGSTIGNLSHAEARRFLENAAELLGAEGSFLIGVDLQKSLDILIPAYDDPDGVTAAFSLNLLARINRELDGDFDTDRFAHRALYNAREGRIEIYLESLADQTVHVLGQRFTFAEGERIHTENSHKYTVEGFRGLASEAGWKPARVWTDEADLFSLHLLQAA</sequence>
<evidence type="ECO:0000256" key="2">
    <source>
        <dbReference type="ARBA" id="ARBA00022679"/>
    </source>
</evidence>
<dbReference type="Gene3D" id="3.40.50.150">
    <property type="entry name" value="Vaccinia Virus protein VP39"/>
    <property type="match status" value="1"/>
</dbReference>
<organism evidence="4 5">
    <name type="scientific">Methyloceanibacter methanicus</name>
    <dbReference type="NCBI Taxonomy" id="1774968"/>
    <lineage>
        <taxon>Bacteria</taxon>
        <taxon>Pseudomonadati</taxon>
        <taxon>Pseudomonadota</taxon>
        <taxon>Alphaproteobacteria</taxon>
        <taxon>Hyphomicrobiales</taxon>
        <taxon>Hyphomicrobiaceae</taxon>
        <taxon>Methyloceanibacter</taxon>
    </lineage>
</organism>
<proteinExistence type="predicted"/>
<dbReference type="InterPro" id="IPR029063">
    <property type="entry name" value="SAM-dependent_MTases_sf"/>
</dbReference>
<keyword evidence="5" id="KW-1185">Reference proteome</keyword>
<dbReference type="InterPro" id="IPR051128">
    <property type="entry name" value="EgtD_Methyltrsf_superfamily"/>
</dbReference>
<keyword evidence="2" id="KW-0808">Transferase</keyword>
<dbReference type="Pfam" id="PF10017">
    <property type="entry name" value="Methyltransf_33"/>
    <property type="match status" value="1"/>
</dbReference>
<evidence type="ECO:0000259" key="3">
    <source>
        <dbReference type="Pfam" id="PF10017"/>
    </source>
</evidence>
<dbReference type="InterPro" id="IPR035094">
    <property type="entry name" value="EgtD"/>
</dbReference>
<gene>
    <name evidence="4" type="ORF">AUC68_01675</name>
</gene>
<comment type="caution">
    <text evidence="4">The sequence shown here is derived from an EMBL/GenBank/DDBJ whole genome shotgun (WGS) entry which is preliminary data.</text>
</comment>
<reference evidence="4 5" key="1">
    <citation type="journal article" date="2016" name="Environ. Microbiol.">
        <title>New Methyloceanibacter diversity from North Sea sediments includes methanotroph containing solely the soluble methane monooxygenase.</title>
        <authorList>
            <person name="Vekeman B."/>
            <person name="Kerckhof F.M."/>
            <person name="Cremers G."/>
            <person name="de Vos P."/>
            <person name="Vandamme P."/>
            <person name="Boon N."/>
            <person name="Op den Camp H.J."/>
            <person name="Heylen K."/>
        </authorList>
    </citation>
    <scope>NUCLEOTIDE SEQUENCE [LARGE SCALE GENOMIC DNA]</scope>
    <source>
        <strain evidence="4 5">R-67174</strain>
    </source>
</reference>
<evidence type="ECO:0000256" key="1">
    <source>
        <dbReference type="ARBA" id="ARBA00022603"/>
    </source>
</evidence>
<dbReference type="GO" id="GO:0008168">
    <property type="term" value="F:methyltransferase activity"/>
    <property type="evidence" value="ECO:0007669"/>
    <property type="project" value="UniProtKB-KW"/>
</dbReference>
<dbReference type="EMBL" id="LPWG01000010">
    <property type="protein sequence ID" value="ODR99869.1"/>
    <property type="molecule type" value="Genomic_DNA"/>
</dbReference>
<dbReference type="InterPro" id="IPR017804">
    <property type="entry name" value="MeTrfase_EgtD-like"/>
</dbReference>
<dbReference type="RefSeq" id="WP_069436704.1">
    <property type="nucleotide sequence ID" value="NZ_LPWG01000010.1"/>
</dbReference>
<dbReference type="Proteomes" id="UP000094501">
    <property type="component" value="Unassembled WGS sequence"/>
</dbReference>
<dbReference type="SUPFAM" id="SSF53335">
    <property type="entry name" value="S-adenosyl-L-methionine-dependent methyltransferases"/>
    <property type="match status" value="1"/>
</dbReference>
<dbReference type="NCBIfam" id="TIGR03438">
    <property type="entry name" value="egtD_ergothio"/>
    <property type="match status" value="1"/>
</dbReference>